<evidence type="ECO:0000313" key="2">
    <source>
        <dbReference type="Proteomes" id="UP000619244"/>
    </source>
</evidence>
<comment type="caution">
    <text evidence="1">The sequence shown here is derived from an EMBL/GenBank/DDBJ whole genome shotgun (WGS) entry which is preliminary data.</text>
</comment>
<dbReference type="EMBL" id="BMVU01000002">
    <property type="protein sequence ID" value="GGX58084.1"/>
    <property type="molecule type" value="Genomic_DNA"/>
</dbReference>
<dbReference type="RefSeq" id="WP_268256169.1">
    <property type="nucleotide sequence ID" value="NZ_BMVU01000002.1"/>
</dbReference>
<reference evidence="1" key="1">
    <citation type="journal article" date="2014" name="Int. J. Syst. Evol. Microbiol.">
        <title>Complete genome sequence of Corynebacterium casei LMG S-19264T (=DSM 44701T), isolated from a smear-ripened cheese.</title>
        <authorList>
            <consortium name="US DOE Joint Genome Institute (JGI-PGF)"/>
            <person name="Walter F."/>
            <person name="Albersmeier A."/>
            <person name="Kalinowski J."/>
            <person name="Ruckert C."/>
        </authorList>
    </citation>
    <scope>NUCLEOTIDE SEQUENCE</scope>
    <source>
        <strain evidence="1">JCM 4790</strain>
    </source>
</reference>
<accession>A0A918KC37</accession>
<reference evidence="1" key="2">
    <citation type="submission" date="2020-09" db="EMBL/GenBank/DDBJ databases">
        <authorList>
            <person name="Sun Q."/>
            <person name="Ohkuma M."/>
        </authorList>
    </citation>
    <scope>NUCLEOTIDE SEQUENCE</scope>
    <source>
        <strain evidence="1">JCM 4790</strain>
    </source>
</reference>
<dbReference type="Proteomes" id="UP000619244">
    <property type="component" value="Unassembled WGS sequence"/>
</dbReference>
<name>A0A918KC37_9ACTN</name>
<keyword evidence="2" id="KW-1185">Reference proteome</keyword>
<dbReference type="AlphaFoldDB" id="A0A918KC37"/>
<sequence>MPLHGEPEGDVHQVLCVVQSGGTAELPDPFGPALGTSEFPVG</sequence>
<evidence type="ECO:0000313" key="1">
    <source>
        <dbReference type="EMBL" id="GGX58084.1"/>
    </source>
</evidence>
<protein>
    <submittedName>
        <fullName evidence="1">Uncharacterized protein</fullName>
    </submittedName>
</protein>
<gene>
    <name evidence="1" type="ORF">GCM10010358_10490</name>
</gene>
<organism evidence="1 2">
    <name type="scientific">Streptomyces minutiscleroticus</name>
    <dbReference type="NCBI Taxonomy" id="68238"/>
    <lineage>
        <taxon>Bacteria</taxon>
        <taxon>Bacillati</taxon>
        <taxon>Actinomycetota</taxon>
        <taxon>Actinomycetes</taxon>
        <taxon>Kitasatosporales</taxon>
        <taxon>Streptomycetaceae</taxon>
        <taxon>Streptomyces</taxon>
    </lineage>
</organism>
<proteinExistence type="predicted"/>